<dbReference type="InParanoid" id="E4X0M9"/>
<sequence length="115" mass="13509">MITLLTIGFGDYCPTSDYIRYKEQHRQDRDVSNDHEHNQIGQIYFDFYRVTVYIWTLLGLSWLGGLISLIVDSASKVSLKKRVDMDDYNAGRFCIHCREIECDTHYGHPNLYTHT</sequence>
<evidence type="ECO:0000256" key="1">
    <source>
        <dbReference type="SAM" id="Phobius"/>
    </source>
</evidence>
<accession>E4X0M9</accession>
<evidence type="ECO:0000313" key="2">
    <source>
        <dbReference type="EMBL" id="CBY23328.1"/>
    </source>
</evidence>
<evidence type="ECO:0000313" key="3">
    <source>
        <dbReference type="Proteomes" id="UP000001307"/>
    </source>
</evidence>
<keyword evidence="3" id="KW-1185">Reference proteome</keyword>
<dbReference type="EMBL" id="FN653020">
    <property type="protein sequence ID" value="CBY23328.1"/>
    <property type="molecule type" value="Genomic_DNA"/>
</dbReference>
<gene>
    <name evidence="2" type="ORF">GSOID_T00015266001</name>
</gene>
<dbReference type="Proteomes" id="UP000001307">
    <property type="component" value="Unassembled WGS sequence"/>
</dbReference>
<dbReference type="SUPFAM" id="SSF81324">
    <property type="entry name" value="Voltage-gated potassium channels"/>
    <property type="match status" value="1"/>
</dbReference>
<dbReference type="Gene3D" id="1.10.287.70">
    <property type="match status" value="1"/>
</dbReference>
<dbReference type="AlphaFoldDB" id="E4X0M9"/>
<organism evidence="2 3">
    <name type="scientific">Oikopleura dioica</name>
    <name type="common">Tunicate</name>
    <dbReference type="NCBI Taxonomy" id="34765"/>
    <lineage>
        <taxon>Eukaryota</taxon>
        <taxon>Metazoa</taxon>
        <taxon>Chordata</taxon>
        <taxon>Tunicata</taxon>
        <taxon>Appendicularia</taxon>
        <taxon>Copelata</taxon>
        <taxon>Oikopleuridae</taxon>
        <taxon>Oikopleura</taxon>
    </lineage>
</organism>
<reference evidence="2 3" key="1">
    <citation type="journal article" date="2010" name="Science">
        <title>Plasticity of animal genome architecture unmasked by rapid evolution of a pelagic tunicate.</title>
        <authorList>
            <person name="Denoeud F."/>
            <person name="Henriet S."/>
            <person name="Mungpakdee S."/>
            <person name="Aury J.M."/>
            <person name="Da Silva C."/>
            <person name="Brinkmann H."/>
            <person name="Mikhaleva J."/>
            <person name="Olsen L.C."/>
            <person name="Jubin C."/>
            <person name="Canestro C."/>
            <person name="Bouquet J.M."/>
            <person name="Danks G."/>
            <person name="Poulain J."/>
            <person name="Campsteijn C."/>
            <person name="Adamski M."/>
            <person name="Cross I."/>
            <person name="Yadetie F."/>
            <person name="Muffato M."/>
            <person name="Louis A."/>
            <person name="Butcher S."/>
            <person name="Tsagkogeorga G."/>
            <person name="Konrad A."/>
            <person name="Singh S."/>
            <person name="Jensen M.F."/>
            <person name="Cong E.H."/>
            <person name="Eikeseth-Otteraa H."/>
            <person name="Noel B."/>
            <person name="Anthouard V."/>
            <person name="Porcel B.M."/>
            <person name="Kachouri-Lafond R."/>
            <person name="Nishino A."/>
            <person name="Ugolini M."/>
            <person name="Chourrout P."/>
            <person name="Nishida H."/>
            <person name="Aasland R."/>
            <person name="Huzurbazar S."/>
            <person name="Westhof E."/>
            <person name="Delsuc F."/>
            <person name="Lehrach H."/>
            <person name="Reinhardt R."/>
            <person name="Weissenbach J."/>
            <person name="Roy S.W."/>
            <person name="Artiguenave F."/>
            <person name="Postlethwait J.H."/>
            <person name="Manak J.R."/>
            <person name="Thompson E.M."/>
            <person name="Jaillon O."/>
            <person name="Du Pasquier L."/>
            <person name="Boudinot P."/>
            <person name="Liberles D.A."/>
            <person name="Volff J.N."/>
            <person name="Philippe H."/>
            <person name="Lenhard B."/>
            <person name="Roest Crollius H."/>
            <person name="Wincker P."/>
            <person name="Chourrout D."/>
        </authorList>
    </citation>
    <scope>NUCLEOTIDE SEQUENCE [LARGE SCALE GENOMIC DNA]</scope>
</reference>
<proteinExistence type="predicted"/>
<keyword evidence="1" id="KW-1133">Transmembrane helix</keyword>
<keyword evidence="1" id="KW-0812">Transmembrane</keyword>
<feature type="transmembrane region" description="Helical" evidence="1">
    <location>
        <begin position="52"/>
        <end position="71"/>
    </location>
</feature>
<protein>
    <submittedName>
        <fullName evidence="2">Uncharacterized protein</fullName>
    </submittedName>
</protein>
<name>E4X0M9_OIKDI</name>
<keyword evidence="1" id="KW-0472">Membrane</keyword>